<sequence length="190" mass="21296">MSPRMVTKRLQANCQARRTDQQPPDQQPKNACACSLTTRSVVGIRPLTLDFLYLGLGNLIQPPCFFRGAWQLGTKWGLLALKEPNDHNYPTVVVWGLLALKEPNDHNYPTVVVWVILPASGNIAISRIRSRWTKWLEREFTDKIRGSNPTYATRLPLSRLTQPGSIPALVPPSCGMTAKHRKGATAEREL</sequence>
<proteinExistence type="predicted"/>
<dbReference type="AlphaFoldDB" id="A0A075AIN9"/>
<name>A0A075AIN9_OPIVI</name>
<evidence type="ECO:0000313" key="2">
    <source>
        <dbReference type="Proteomes" id="UP000054324"/>
    </source>
</evidence>
<dbReference type="RefSeq" id="XP_009164287.1">
    <property type="nucleotide sequence ID" value="XM_009166023.1"/>
</dbReference>
<gene>
    <name evidence="1" type="ORF">T265_01897</name>
</gene>
<reference evidence="1 2" key="1">
    <citation type="submission" date="2013-11" db="EMBL/GenBank/DDBJ databases">
        <title>Opisthorchis viverrini - life in the bile duct.</title>
        <authorList>
            <person name="Young N.D."/>
            <person name="Nagarajan N."/>
            <person name="Lin S.J."/>
            <person name="Korhonen P.K."/>
            <person name="Jex A.R."/>
            <person name="Hall R.S."/>
            <person name="Safavi-Hemami H."/>
            <person name="Kaewkong W."/>
            <person name="Bertrand D."/>
            <person name="Gao S."/>
            <person name="Seet Q."/>
            <person name="Wongkham S."/>
            <person name="Teh B.T."/>
            <person name="Wongkham C."/>
            <person name="Intapan P.M."/>
            <person name="Maleewong W."/>
            <person name="Yang X."/>
            <person name="Hu M."/>
            <person name="Wang Z."/>
            <person name="Hofmann A."/>
            <person name="Sternberg P.W."/>
            <person name="Tan P."/>
            <person name="Wang J."/>
            <person name="Gasser R.B."/>
        </authorList>
    </citation>
    <scope>NUCLEOTIDE SEQUENCE [LARGE SCALE GENOMIC DNA]</scope>
</reference>
<organism evidence="1 2">
    <name type="scientific">Opisthorchis viverrini</name>
    <name type="common">Southeast Asian liver fluke</name>
    <dbReference type="NCBI Taxonomy" id="6198"/>
    <lineage>
        <taxon>Eukaryota</taxon>
        <taxon>Metazoa</taxon>
        <taxon>Spiralia</taxon>
        <taxon>Lophotrochozoa</taxon>
        <taxon>Platyhelminthes</taxon>
        <taxon>Trematoda</taxon>
        <taxon>Digenea</taxon>
        <taxon>Opisthorchiida</taxon>
        <taxon>Opisthorchiata</taxon>
        <taxon>Opisthorchiidae</taxon>
        <taxon>Opisthorchis</taxon>
    </lineage>
</organism>
<dbReference type="KEGG" id="ovi:T265_01897"/>
<accession>A0A075AIN9</accession>
<dbReference type="Proteomes" id="UP000054324">
    <property type="component" value="Unassembled WGS sequence"/>
</dbReference>
<dbReference type="GeneID" id="20316085"/>
<dbReference type="EMBL" id="KL596639">
    <property type="protein sequence ID" value="KER31964.1"/>
    <property type="molecule type" value="Genomic_DNA"/>
</dbReference>
<protein>
    <submittedName>
        <fullName evidence="1">Uncharacterized protein</fullName>
    </submittedName>
</protein>
<dbReference type="CTD" id="20316085"/>
<dbReference type="OrthoDB" id="269496at2759"/>
<keyword evidence="2" id="KW-1185">Reference proteome</keyword>
<evidence type="ECO:0000313" key="1">
    <source>
        <dbReference type="EMBL" id="KER31964.1"/>
    </source>
</evidence>